<feature type="domain" description="Coilin tudor" evidence="3">
    <location>
        <begin position="472"/>
        <end position="564"/>
    </location>
</feature>
<dbReference type="GO" id="GO:0015030">
    <property type="term" value="C:Cajal body"/>
    <property type="evidence" value="ECO:0007669"/>
    <property type="project" value="TreeGrafter"/>
</dbReference>
<organism evidence="4 5">
    <name type="scientific">Heterocephalus glaber</name>
    <name type="common">Naked mole rat</name>
    <dbReference type="NCBI Taxonomy" id="10181"/>
    <lineage>
        <taxon>Eukaryota</taxon>
        <taxon>Metazoa</taxon>
        <taxon>Chordata</taxon>
        <taxon>Craniata</taxon>
        <taxon>Vertebrata</taxon>
        <taxon>Euteleostomi</taxon>
        <taxon>Mammalia</taxon>
        <taxon>Eutheria</taxon>
        <taxon>Euarchontoglires</taxon>
        <taxon>Glires</taxon>
        <taxon>Rodentia</taxon>
        <taxon>Hystricomorpha</taxon>
        <taxon>Bathyergidae</taxon>
        <taxon>Heterocephalus</taxon>
    </lineage>
</organism>
<dbReference type="KEGG" id="hgl:101710510"/>
<feature type="region of interest" description="Disordered" evidence="1">
    <location>
        <begin position="350"/>
        <end position="396"/>
    </location>
</feature>
<dbReference type="Pfam" id="PF15862">
    <property type="entry name" value="Coilin_N"/>
    <property type="match status" value="1"/>
</dbReference>
<feature type="region of interest" description="Disordered" evidence="1">
    <location>
        <begin position="134"/>
        <end position="333"/>
    </location>
</feature>
<keyword evidence="4" id="KW-1185">Reference proteome</keyword>
<evidence type="ECO:0000259" key="3">
    <source>
        <dbReference type="Pfam" id="PF23086"/>
    </source>
</evidence>
<dbReference type="GO" id="GO:0030619">
    <property type="term" value="F:U1 snRNA binding"/>
    <property type="evidence" value="ECO:0007669"/>
    <property type="project" value="TreeGrafter"/>
</dbReference>
<dbReference type="PANTHER" id="PTHR15197:SF0">
    <property type="entry name" value="COILIN"/>
    <property type="match status" value="1"/>
</dbReference>
<proteinExistence type="predicted"/>
<accession>A0AAX6PVE5</accession>
<gene>
    <name evidence="5" type="primary">Coil</name>
</gene>
<feature type="region of interest" description="Disordered" evidence="1">
    <location>
        <begin position="96"/>
        <end position="117"/>
    </location>
</feature>
<evidence type="ECO:0000256" key="1">
    <source>
        <dbReference type="SAM" id="MobiDB-lite"/>
    </source>
</evidence>
<feature type="compositionally biased region" description="Low complexity" evidence="1">
    <location>
        <begin position="312"/>
        <end position="323"/>
    </location>
</feature>
<dbReference type="Proteomes" id="UP000694906">
    <property type="component" value="Unplaced"/>
</dbReference>
<evidence type="ECO:0000313" key="5">
    <source>
        <dbReference type="RefSeq" id="XP_004859856.1"/>
    </source>
</evidence>
<dbReference type="GeneID" id="101710510"/>
<sequence>MAAFEMVRLRLQFDYPPPITPHCTVFWLLVDLNRCRVVTDLISLIRQRFGFSSGALLGLYLDGGLLPPAESARLVRDNDCLRVKLEESAIPELSVPVSSGGGTHFSPVKAKKRPSKLEEDEETELGYIFSKKHWKRQENSSSQEKASHLDPKAVPGQPVRKKTKRENKVTCDRVDVDDREARRKSLQKEKRECKKQTKNRRSPKAQAVKEWSIPNCSPLKGSAGYGIGKAKSKVGGGVCAKHSSTSSSESESSHESSSDPLGKAPLEAANSLEKLSAELPKGRPSTKHTAANKPRTKAALNLAPGKGKTTRASSSASSDSSLDSVDENVASKRSPERGVIFLKTAGLLAGRGCPGPGPSPQTPGATGWKPSESSDGTQAPVPLPSTSVPTSFGRGWGRGEDLLSWKGVRGRGMRGRGRGRGHALSCVLNKNPECQKQQPLSETVTNTSTIIPLSETVTNTSTIIQNPVELPKKDYSLLPLLAAAPQVGEKIAFKLLELTSDYSPDVSDYKEGKLLSHNPETQQVDIEILSSLPAVKEPGKFDLVYHSENGTEVVEYAVMQERRITVFWRELIDPRLIIEPPSNTSSTELIRA</sequence>
<dbReference type="CTD" id="8161"/>
<dbReference type="Pfam" id="PF23086">
    <property type="entry name" value="Tudor_Coilin"/>
    <property type="match status" value="1"/>
</dbReference>
<dbReference type="InterPro" id="IPR024822">
    <property type="entry name" value="Coilin"/>
</dbReference>
<protein>
    <submittedName>
        <fullName evidence="5">Coilin</fullName>
    </submittedName>
</protein>
<name>A0AAX6PVE5_HETGA</name>
<dbReference type="AlphaFoldDB" id="A0AAX6PVE5"/>
<dbReference type="InterPro" id="IPR056398">
    <property type="entry name" value="Tudor_Coilin"/>
</dbReference>
<evidence type="ECO:0000313" key="4">
    <source>
        <dbReference type="Proteomes" id="UP000694906"/>
    </source>
</evidence>
<reference evidence="5" key="1">
    <citation type="submission" date="2025-08" db="UniProtKB">
        <authorList>
            <consortium name="RefSeq"/>
        </authorList>
    </citation>
    <scope>IDENTIFICATION</scope>
</reference>
<dbReference type="RefSeq" id="XP_004859856.1">
    <property type="nucleotide sequence ID" value="XM_004859799.3"/>
</dbReference>
<dbReference type="GO" id="GO:0000387">
    <property type="term" value="P:spliceosomal snRNP assembly"/>
    <property type="evidence" value="ECO:0007669"/>
    <property type="project" value="TreeGrafter"/>
</dbReference>
<feature type="compositionally biased region" description="Basic and acidic residues" evidence="1">
    <location>
        <begin position="166"/>
        <end position="195"/>
    </location>
</feature>
<dbReference type="PANTHER" id="PTHR15197">
    <property type="entry name" value="COILIN P80"/>
    <property type="match status" value="1"/>
</dbReference>
<dbReference type="GO" id="GO:0030620">
    <property type="term" value="F:U2 snRNA binding"/>
    <property type="evidence" value="ECO:0007669"/>
    <property type="project" value="TreeGrafter"/>
</dbReference>
<dbReference type="InterPro" id="IPR031722">
    <property type="entry name" value="Coilin_N"/>
</dbReference>
<feature type="domain" description="Coilin N-terminal" evidence="2">
    <location>
        <begin position="7"/>
        <end position="139"/>
    </location>
</feature>
<evidence type="ECO:0000259" key="2">
    <source>
        <dbReference type="Pfam" id="PF15862"/>
    </source>
</evidence>